<sequence length="72" mass="8756">HKKNKRKIYLYEKITEENWKNFSDEIDRRISKSTLLNDSIENGEKLNKQWHNWNNIVKRTTNAMILFTFSSP</sequence>
<gene>
    <name evidence="1" type="ORF">GMARGA_LOCUS28589</name>
</gene>
<dbReference type="EMBL" id="CAJVQB010036823">
    <property type="protein sequence ID" value="CAG8824497.1"/>
    <property type="molecule type" value="Genomic_DNA"/>
</dbReference>
<feature type="non-terminal residue" evidence="1">
    <location>
        <position position="1"/>
    </location>
</feature>
<organism evidence="1 2">
    <name type="scientific">Gigaspora margarita</name>
    <dbReference type="NCBI Taxonomy" id="4874"/>
    <lineage>
        <taxon>Eukaryota</taxon>
        <taxon>Fungi</taxon>
        <taxon>Fungi incertae sedis</taxon>
        <taxon>Mucoromycota</taxon>
        <taxon>Glomeromycotina</taxon>
        <taxon>Glomeromycetes</taxon>
        <taxon>Diversisporales</taxon>
        <taxon>Gigasporaceae</taxon>
        <taxon>Gigaspora</taxon>
    </lineage>
</organism>
<name>A0ABN7WAD0_GIGMA</name>
<comment type="caution">
    <text evidence="1">The sequence shown here is derived from an EMBL/GenBank/DDBJ whole genome shotgun (WGS) entry which is preliminary data.</text>
</comment>
<reference evidence="1 2" key="1">
    <citation type="submission" date="2021-06" db="EMBL/GenBank/DDBJ databases">
        <authorList>
            <person name="Kallberg Y."/>
            <person name="Tangrot J."/>
            <person name="Rosling A."/>
        </authorList>
    </citation>
    <scope>NUCLEOTIDE SEQUENCE [LARGE SCALE GENOMIC DNA]</scope>
    <source>
        <strain evidence="1 2">120-4 pot B 10/14</strain>
    </source>
</reference>
<evidence type="ECO:0000313" key="1">
    <source>
        <dbReference type="EMBL" id="CAG8824497.1"/>
    </source>
</evidence>
<proteinExistence type="predicted"/>
<dbReference type="Proteomes" id="UP000789901">
    <property type="component" value="Unassembled WGS sequence"/>
</dbReference>
<keyword evidence="2" id="KW-1185">Reference proteome</keyword>
<accession>A0ABN7WAD0</accession>
<protein>
    <submittedName>
        <fullName evidence="1">32185_t:CDS:1</fullName>
    </submittedName>
</protein>
<evidence type="ECO:0000313" key="2">
    <source>
        <dbReference type="Proteomes" id="UP000789901"/>
    </source>
</evidence>